<evidence type="ECO:0000259" key="3">
    <source>
        <dbReference type="Pfam" id="PF00156"/>
    </source>
</evidence>
<dbReference type="EMBL" id="SGWZ01000004">
    <property type="protein sequence ID" value="RZS67313.1"/>
    <property type="molecule type" value="Genomic_DNA"/>
</dbReference>
<evidence type="ECO:0000313" key="4">
    <source>
        <dbReference type="EMBL" id="KKO71881.1"/>
    </source>
</evidence>
<feature type="domain" description="Phosphoribosyltransferase" evidence="3">
    <location>
        <begin position="14"/>
        <end position="162"/>
    </location>
</feature>
<accession>A0A171KSL4</accession>
<reference evidence="4 6" key="1">
    <citation type="submission" date="2015-04" db="EMBL/GenBank/DDBJ databases">
        <title>Genome sequence of Kerstersia gyiorum CG1.</title>
        <authorList>
            <person name="Greninger A.L."/>
            <person name="Kozyreva V."/>
            <person name="Chaturvedi V."/>
        </authorList>
    </citation>
    <scope>NUCLEOTIDE SEQUENCE [LARGE SCALE GENOMIC DNA]</scope>
    <source>
        <strain evidence="4 6">CG1</strain>
    </source>
</reference>
<keyword evidence="1 4" id="KW-0328">Glycosyltransferase</keyword>
<gene>
    <name evidence="4" type="ORF">AAV32_09315</name>
    <name evidence="5" type="ORF">EV679_2527</name>
</gene>
<dbReference type="GeneID" id="99726903"/>
<dbReference type="EMBL" id="LBNE01000005">
    <property type="protein sequence ID" value="KKO71881.1"/>
    <property type="molecule type" value="Genomic_DNA"/>
</dbReference>
<reference evidence="5 7" key="2">
    <citation type="submission" date="2019-02" db="EMBL/GenBank/DDBJ databases">
        <title>Genomic Encyclopedia of Type Strains, Phase IV (KMG-IV): sequencing the most valuable type-strain genomes for metagenomic binning, comparative biology and taxonomic classification.</title>
        <authorList>
            <person name="Goeker M."/>
        </authorList>
    </citation>
    <scope>NUCLEOTIDE SEQUENCE [LARGE SCALE GENOMIC DNA]</scope>
    <source>
        <strain evidence="5 7">DSM 16618</strain>
    </source>
</reference>
<evidence type="ECO:0000313" key="5">
    <source>
        <dbReference type="EMBL" id="RZS67313.1"/>
    </source>
</evidence>
<proteinExistence type="predicted"/>
<dbReference type="Proteomes" id="UP000078084">
    <property type="component" value="Unassembled WGS sequence"/>
</dbReference>
<dbReference type="Pfam" id="PF00156">
    <property type="entry name" value="Pribosyltran"/>
    <property type="match status" value="1"/>
</dbReference>
<name>A0A171KSL4_9BURK</name>
<dbReference type="STRING" id="206506.AAV32_09315"/>
<dbReference type="AlphaFoldDB" id="A0A171KSL4"/>
<dbReference type="InterPro" id="IPR029057">
    <property type="entry name" value="PRTase-like"/>
</dbReference>
<dbReference type="PANTHER" id="PTHR43363">
    <property type="entry name" value="HYPOXANTHINE PHOSPHORIBOSYLTRANSFERASE"/>
    <property type="match status" value="1"/>
</dbReference>
<evidence type="ECO:0000256" key="1">
    <source>
        <dbReference type="ARBA" id="ARBA00022676"/>
    </source>
</evidence>
<dbReference type="GO" id="GO:0016757">
    <property type="term" value="F:glycosyltransferase activity"/>
    <property type="evidence" value="ECO:0007669"/>
    <property type="project" value="UniProtKB-KW"/>
</dbReference>
<dbReference type="Gene3D" id="3.40.50.2020">
    <property type="match status" value="1"/>
</dbReference>
<organism evidence="4 6">
    <name type="scientific">Kerstersia gyiorum</name>
    <dbReference type="NCBI Taxonomy" id="206506"/>
    <lineage>
        <taxon>Bacteria</taxon>
        <taxon>Pseudomonadati</taxon>
        <taxon>Pseudomonadota</taxon>
        <taxon>Betaproteobacteria</taxon>
        <taxon>Burkholderiales</taxon>
        <taxon>Alcaligenaceae</taxon>
        <taxon>Kerstersia</taxon>
    </lineage>
</organism>
<dbReference type="PANTHER" id="PTHR43363:SF1">
    <property type="entry name" value="HYPOXANTHINE-GUANINE PHOSPHORIBOSYLTRANSFERASE"/>
    <property type="match status" value="1"/>
</dbReference>
<evidence type="ECO:0000313" key="6">
    <source>
        <dbReference type="Proteomes" id="UP000078084"/>
    </source>
</evidence>
<dbReference type="Proteomes" id="UP000292039">
    <property type="component" value="Unassembled WGS sequence"/>
</dbReference>
<comment type="caution">
    <text evidence="4">The sequence shown here is derived from an EMBL/GenBank/DDBJ whole genome shotgun (WGS) entry which is preliminary data.</text>
</comment>
<dbReference type="OrthoDB" id="307631at2"/>
<dbReference type="RefSeq" id="WP_068371034.1">
    <property type="nucleotide sequence ID" value="NZ_CBCSEB010000008.1"/>
</dbReference>
<keyword evidence="2 4" id="KW-0808">Transferase</keyword>
<evidence type="ECO:0000313" key="7">
    <source>
        <dbReference type="Proteomes" id="UP000292039"/>
    </source>
</evidence>
<keyword evidence="6" id="KW-1185">Reference proteome</keyword>
<dbReference type="PATRIC" id="fig|206506.3.peg.1996"/>
<protein>
    <submittedName>
        <fullName evidence="4">Nicotinate phosphoribosyltransferase</fullName>
    </submittedName>
</protein>
<evidence type="ECO:0000256" key="2">
    <source>
        <dbReference type="ARBA" id="ARBA00022679"/>
    </source>
</evidence>
<dbReference type="InterPro" id="IPR000836">
    <property type="entry name" value="PRTase_dom"/>
</dbReference>
<sequence length="181" mass="20804">MALPENTDSDLWVSWEEYNRLIERLCLKVYESGWVFDKILCLARGGVRVGDVISRIYDVPLGILATSSYREAAGTQQGELDIAQFITITRGSLDGKVLLVDDMVDTGLTFNRVHEHLRKQFPAITELRTAVLWWKGRAQATPDYYVDRLPTNPWIHQPFEDYDSLRPHQLAAWMQKGVHND</sequence>
<dbReference type="SUPFAM" id="SSF53271">
    <property type="entry name" value="PRTase-like"/>
    <property type="match status" value="1"/>
</dbReference>
<dbReference type="CDD" id="cd06223">
    <property type="entry name" value="PRTases_typeI"/>
    <property type="match status" value="1"/>
</dbReference>